<dbReference type="EMBL" id="SJPJ01000001">
    <property type="protein sequence ID" value="TWT80129.1"/>
    <property type="molecule type" value="Genomic_DNA"/>
</dbReference>
<keyword evidence="2" id="KW-0808">Transferase</keyword>
<dbReference type="SUPFAM" id="SSF53448">
    <property type="entry name" value="Nucleotide-diphospho-sugar transferases"/>
    <property type="match status" value="1"/>
</dbReference>
<dbReference type="Pfam" id="PF00535">
    <property type="entry name" value="Glycos_transf_2"/>
    <property type="match status" value="1"/>
</dbReference>
<dbReference type="InterPro" id="IPR029044">
    <property type="entry name" value="Nucleotide-diphossugar_trans"/>
</dbReference>
<keyword evidence="2" id="KW-0328">Glycosyltransferase</keyword>
<dbReference type="RefSeq" id="WP_419194023.1">
    <property type="nucleotide sequence ID" value="NZ_SJPJ01000001.1"/>
</dbReference>
<comment type="caution">
    <text evidence="2">The sequence shown here is derived from an EMBL/GenBank/DDBJ whole genome shotgun (WGS) entry which is preliminary data.</text>
</comment>
<dbReference type="GO" id="GO:0016757">
    <property type="term" value="F:glycosyltransferase activity"/>
    <property type="evidence" value="ECO:0007669"/>
    <property type="project" value="UniProtKB-KW"/>
</dbReference>
<protein>
    <submittedName>
        <fullName evidence="2">Putative glycosyltransferase EpsE</fullName>
        <ecNumber evidence="2">2.4.-.-</ecNumber>
    </submittedName>
</protein>
<gene>
    <name evidence="2" type="primary">epsE_1</name>
    <name evidence="2" type="ORF">CA13_15420</name>
</gene>
<dbReference type="PANTHER" id="PTHR43685:SF11">
    <property type="entry name" value="GLYCOSYLTRANSFERASE TAGX-RELATED"/>
    <property type="match status" value="1"/>
</dbReference>
<dbReference type="AlphaFoldDB" id="A0A5C5YYD6"/>
<reference evidence="2 3" key="1">
    <citation type="submission" date="2019-02" db="EMBL/GenBank/DDBJ databases">
        <title>Deep-cultivation of Planctomycetes and their phenomic and genomic characterization uncovers novel biology.</title>
        <authorList>
            <person name="Wiegand S."/>
            <person name="Jogler M."/>
            <person name="Boedeker C."/>
            <person name="Pinto D."/>
            <person name="Vollmers J."/>
            <person name="Rivas-Marin E."/>
            <person name="Kohn T."/>
            <person name="Peeters S.H."/>
            <person name="Heuer A."/>
            <person name="Rast P."/>
            <person name="Oberbeckmann S."/>
            <person name="Bunk B."/>
            <person name="Jeske O."/>
            <person name="Meyerdierks A."/>
            <person name="Storesund J.E."/>
            <person name="Kallscheuer N."/>
            <person name="Luecker S."/>
            <person name="Lage O.M."/>
            <person name="Pohl T."/>
            <person name="Merkel B.J."/>
            <person name="Hornburger P."/>
            <person name="Mueller R.-W."/>
            <person name="Bruemmer F."/>
            <person name="Labrenz M."/>
            <person name="Spormann A.M."/>
            <person name="Op Den Camp H."/>
            <person name="Overmann J."/>
            <person name="Amann R."/>
            <person name="Jetten M.S.M."/>
            <person name="Mascher T."/>
            <person name="Medema M.H."/>
            <person name="Devos D.P."/>
            <person name="Kaster A.-K."/>
            <person name="Ovreas L."/>
            <person name="Rohde M."/>
            <person name="Galperin M.Y."/>
            <person name="Jogler C."/>
        </authorList>
    </citation>
    <scope>NUCLEOTIDE SEQUENCE [LARGE SCALE GENOMIC DNA]</scope>
    <source>
        <strain evidence="2 3">CA13</strain>
    </source>
</reference>
<organism evidence="2 3">
    <name type="scientific">Novipirellula herctigrandis</name>
    <dbReference type="NCBI Taxonomy" id="2527986"/>
    <lineage>
        <taxon>Bacteria</taxon>
        <taxon>Pseudomonadati</taxon>
        <taxon>Planctomycetota</taxon>
        <taxon>Planctomycetia</taxon>
        <taxon>Pirellulales</taxon>
        <taxon>Pirellulaceae</taxon>
        <taxon>Novipirellula</taxon>
    </lineage>
</organism>
<evidence type="ECO:0000313" key="2">
    <source>
        <dbReference type="EMBL" id="TWT80129.1"/>
    </source>
</evidence>
<dbReference type="Gene3D" id="3.90.550.10">
    <property type="entry name" value="Spore Coat Polysaccharide Biosynthesis Protein SpsA, Chain A"/>
    <property type="match status" value="1"/>
</dbReference>
<sequence>MTAIITVYNEETWIRSAVDSLLNQSLSDLEVLVLDDGSDDGTSEILDSYTDPRVRVIHGARMGRAPALAKAVELARGKYVANLDADDDAYPDRLRDQVAFLEANPDHAWIGGGEDREDTQRDEQYVRYYPEHDADVRRMAAKCIPYCHSAITFRRDLIDQGINYDPKQPFLIDFEFFLRVAAKHKVANLQVPVVKRRAHAKSFFQRSFKVSDQNRELSRLCRIARREFGLPLWMEAYPIARTVYPMLPTFVKSPIRKVLGLSESK</sequence>
<feature type="domain" description="Glycosyltransferase 2-like" evidence="1">
    <location>
        <begin position="3"/>
        <end position="159"/>
    </location>
</feature>
<evidence type="ECO:0000259" key="1">
    <source>
        <dbReference type="Pfam" id="PF00535"/>
    </source>
</evidence>
<name>A0A5C5YYD6_9BACT</name>
<accession>A0A5C5YYD6</accession>
<dbReference type="InterPro" id="IPR050834">
    <property type="entry name" value="Glycosyltransf_2"/>
</dbReference>
<keyword evidence="3" id="KW-1185">Reference proteome</keyword>
<dbReference type="Proteomes" id="UP000315010">
    <property type="component" value="Unassembled WGS sequence"/>
</dbReference>
<dbReference type="InterPro" id="IPR001173">
    <property type="entry name" value="Glyco_trans_2-like"/>
</dbReference>
<dbReference type="PANTHER" id="PTHR43685">
    <property type="entry name" value="GLYCOSYLTRANSFERASE"/>
    <property type="match status" value="1"/>
</dbReference>
<dbReference type="EC" id="2.4.-.-" evidence="2"/>
<proteinExistence type="predicted"/>
<evidence type="ECO:0000313" key="3">
    <source>
        <dbReference type="Proteomes" id="UP000315010"/>
    </source>
</evidence>